<organism evidence="2">
    <name type="scientific">viral metagenome</name>
    <dbReference type="NCBI Taxonomy" id="1070528"/>
    <lineage>
        <taxon>unclassified sequences</taxon>
        <taxon>metagenomes</taxon>
        <taxon>organismal metagenomes</taxon>
    </lineage>
</organism>
<evidence type="ECO:0000256" key="1">
    <source>
        <dbReference type="SAM" id="Phobius"/>
    </source>
</evidence>
<protein>
    <submittedName>
        <fullName evidence="2">Uncharacterized protein</fullName>
    </submittedName>
</protein>
<feature type="transmembrane region" description="Helical" evidence="1">
    <location>
        <begin position="6"/>
        <end position="25"/>
    </location>
</feature>
<proteinExistence type="predicted"/>
<evidence type="ECO:0000313" key="2">
    <source>
        <dbReference type="EMBL" id="QHU22762.1"/>
    </source>
</evidence>
<sequence length="59" mass="6559">MDSTALQSAIVSFTVISLIISIFYADELQESKRKHMLAGAFIFMGAVIYAFMLILELKA</sequence>
<name>A0A6C0KXR3_9ZZZZ</name>
<dbReference type="EMBL" id="MN741018">
    <property type="protein sequence ID" value="QHU22762.1"/>
    <property type="molecule type" value="Genomic_DNA"/>
</dbReference>
<keyword evidence="1" id="KW-0812">Transmembrane</keyword>
<accession>A0A6C0KXR3</accession>
<feature type="transmembrane region" description="Helical" evidence="1">
    <location>
        <begin position="37"/>
        <end position="55"/>
    </location>
</feature>
<reference evidence="2" key="1">
    <citation type="journal article" date="2020" name="Nature">
        <title>Giant virus diversity and host interactions through global metagenomics.</title>
        <authorList>
            <person name="Schulz F."/>
            <person name="Roux S."/>
            <person name="Paez-Espino D."/>
            <person name="Jungbluth S."/>
            <person name="Walsh D.A."/>
            <person name="Denef V.J."/>
            <person name="McMahon K.D."/>
            <person name="Konstantinidis K.T."/>
            <person name="Eloe-Fadrosh E.A."/>
            <person name="Kyrpides N.C."/>
            <person name="Woyke T."/>
        </authorList>
    </citation>
    <scope>NUCLEOTIDE SEQUENCE</scope>
    <source>
        <strain evidence="2">GVMAG-S-ERX555907-63</strain>
    </source>
</reference>
<keyword evidence="1" id="KW-1133">Transmembrane helix</keyword>
<keyword evidence="1" id="KW-0472">Membrane</keyword>
<dbReference type="AlphaFoldDB" id="A0A6C0KXR3"/>